<dbReference type="Gene3D" id="3.30.470.20">
    <property type="entry name" value="ATP-grasp fold, B domain"/>
    <property type="match status" value="1"/>
</dbReference>
<gene>
    <name evidence="18" type="primary">ddl</name>
    <name evidence="23" type="ORF">BECKH772A_GA0070896_103334</name>
    <name evidence="24" type="ORF">BECKH772C_GA0070978_103681</name>
</gene>
<dbReference type="SUPFAM" id="SSF56059">
    <property type="entry name" value="Glutathione synthetase ATP-binding domain-like"/>
    <property type="match status" value="1"/>
</dbReference>
<comment type="cofactor">
    <cofactor evidence="20">
        <name>Mg(2+)</name>
        <dbReference type="ChEBI" id="CHEBI:18420"/>
    </cofactor>
    <cofactor evidence="20">
        <name>Mn(2+)</name>
        <dbReference type="ChEBI" id="CHEBI:29035"/>
    </cofactor>
    <text evidence="20">Binds 2 magnesium or manganese ions per subunit.</text>
</comment>
<evidence type="ECO:0000256" key="12">
    <source>
        <dbReference type="ARBA" id="ARBA00022842"/>
    </source>
</evidence>
<comment type="similarity">
    <text evidence="5 18">Belongs to the D-alanine--D-alanine ligase family.</text>
</comment>
<keyword evidence="13 18" id="KW-0133">Cell shape</keyword>
<evidence type="ECO:0000256" key="2">
    <source>
        <dbReference type="ARBA" id="ARBA00003921"/>
    </source>
</evidence>
<feature type="active site" evidence="19">
    <location>
        <position position="42"/>
    </location>
</feature>
<dbReference type="Gene3D" id="3.40.50.20">
    <property type="match status" value="1"/>
</dbReference>
<keyword evidence="16 18" id="KW-0961">Cell wall biogenesis/degradation</keyword>
<evidence type="ECO:0000256" key="20">
    <source>
        <dbReference type="PIRSR" id="PIRSR039102-3"/>
    </source>
</evidence>
<dbReference type="InterPro" id="IPR011095">
    <property type="entry name" value="Dala_Dala_lig_C"/>
</dbReference>
<feature type="binding site" evidence="20">
    <location>
        <position position="278"/>
    </location>
    <ligand>
        <name>Mg(2+)</name>
        <dbReference type="ChEBI" id="CHEBI:18420"/>
        <label>1</label>
    </ligand>
</feature>
<dbReference type="NCBIfam" id="NF002378">
    <property type="entry name" value="PRK01372.1"/>
    <property type="match status" value="1"/>
</dbReference>
<dbReference type="GO" id="GO:0009252">
    <property type="term" value="P:peptidoglycan biosynthetic process"/>
    <property type="evidence" value="ECO:0007669"/>
    <property type="project" value="UniProtKB-UniRule"/>
</dbReference>
<keyword evidence="14 18" id="KW-0573">Peptidoglycan synthesis</keyword>
<evidence type="ECO:0000256" key="4">
    <source>
        <dbReference type="ARBA" id="ARBA00004752"/>
    </source>
</evidence>
<evidence type="ECO:0000256" key="19">
    <source>
        <dbReference type="PIRSR" id="PIRSR039102-1"/>
    </source>
</evidence>
<dbReference type="PROSITE" id="PS00844">
    <property type="entry name" value="DALA_DALA_LIGASE_2"/>
    <property type="match status" value="1"/>
</dbReference>
<keyword evidence="9 20" id="KW-0479">Metal-binding</keyword>
<dbReference type="GO" id="GO:0005524">
    <property type="term" value="F:ATP binding"/>
    <property type="evidence" value="ECO:0007669"/>
    <property type="project" value="UniProtKB-UniRule"/>
</dbReference>
<evidence type="ECO:0000256" key="7">
    <source>
        <dbReference type="ARBA" id="ARBA00022490"/>
    </source>
</evidence>
<dbReference type="AlphaFoldDB" id="A0A450VPH4"/>
<protein>
    <recommendedName>
        <fullName evidence="6 18">D-alanine--D-alanine ligase</fullName>
        <ecNumber evidence="6 18">6.3.2.4</ecNumber>
    </recommendedName>
    <alternativeName>
        <fullName evidence="18">D-Ala-D-Ala ligase</fullName>
    </alternativeName>
    <alternativeName>
        <fullName evidence="18">D-alanylalanine synthetase</fullName>
    </alternativeName>
</protein>
<dbReference type="NCBIfam" id="TIGR01205">
    <property type="entry name" value="D_ala_D_alaTIGR"/>
    <property type="match status" value="1"/>
</dbReference>
<reference evidence="24" key="1">
    <citation type="submission" date="2019-02" db="EMBL/GenBank/DDBJ databases">
        <authorList>
            <person name="Gruber-Vodicka R. H."/>
            <person name="Seah K. B. B."/>
        </authorList>
    </citation>
    <scope>NUCLEOTIDE SEQUENCE</scope>
    <source>
        <strain evidence="24">BECK_SA2B12</strain>
        <strain evidence="23">BECK_SA2B15</strain>
    </source>
</reference>
<evidence type="ECO:0000256" key="21">
    <source>
        <dbReference type="PROSITE-ProRule" id="PRU00409"/>
    </source>
</evidence>
<comment type="cofactor">
    <cofactor evidence="1">
        <name>Mn(2+)</name>
        <dbReference type="ChEBI" id="CHEBI:29035"/>
    </cofactor>
</comment>
<sequence>MSLKKFFPHEAGPYHFAKQDHSVSHPAEFGKVAVLFGGDSAERAISLESGRAVLDALRGRRVEAEGLDVQQDMVGQLARGCYDRAFVILHGRGGEDGTVQGALESMGIAYTGTGVLGSALSMDKARTKYLWQATGIPTPPFRVVESEEKLMVAAKELGFPLCVKPVREGSSIGTSKVIDSGTLSEAWYLAARYDSLVLVERWVEGVEYTVAILGGMLFPLIRLETDRVFYDFDAKYRDDAGTQYHCPCGLDIRREKLLGEVALRAFQILGARGWGRVDFLCDALGEPWFIEVNTIPGMTSHSLVPMAARAVGMSFDQLVWRILETSLVTPH</sequence>
<comment type="pathway">
    <text evidence="4 18">Cell wall biogenesis; peptidoglycan biosynthesis.</text>
</comment>
<comment type="function">
    <text evidence="2 18">Cell wall formation.</text>
</comment>
<feature type="binding site" evidence="20">
    <location>
        <position position="291"/>
    </location>
    <ligand>
        <name>Mg(2+)</name>
        <dbReference type="ChEBI" id="CHEBI:18420"/>
        <label>1</label>
    </ligand>
</feature>
<dbReference type="Gene3D" id="3.30.1490.20">
    <property type="entry name" value="ATP-grasp fold, A domain"/>
    <property type="match status" value="1"/>
</dbReference>
<dbReference type="PROSITE" id="PS00843">
    <property type="entry name" value="DALA_DALA_LIGASE_1"/>
    <property type="match status" value="1"/>
</dbReference>
<keyword evidence="7 18" id="KW-0963">Cytoplasm</keyword>
<keyword evidence="12 20" id="KW-0460">Magnesium</keyword>
<feature type="binding site" evidence="20">
    <location>
        <position position="291"/>
    </location>
    <ligand>
        <name>Mg(2+)</name>
        <dbReference type="ChEBI" id="CHEBI:18420"/>
        <label>2</label>
    </ligand>
</feature>
<comment type="catalytic activity">
    <reaction evidence="17 18">
        <text>2 D-alanine + ATP = D-alanyl-D-alanine + ADP + phosphate + H(+)</text>
        <dbReference type="Rhea" id="RHEA:11224"/>
        <dbReference type="ChEBI" id="CHEBI:15378"/>
        <dbReference type="ChEBI" id="CHEBI:30616"/>
        <dbReference type="ChEBI" id="CHEBI:43474"/>
        <dbReference type="ChEBI" id="CHEBI:57416"/>
        <dbReference type="ChEBI" id="CHEBI:57822"/>
        <dbReference type="ChEBI" id="CHEBI:456216"/>
        <dbReference type="EC" id="6.3.2.4"/>
    </reaction>
</comment>
<evidence type="ECO:0000256" key="5">
    <source>
        <dbReference type="ARBA" id="ARBA00010871"/>
    </source>
</evidence>
<dbReference type="InterPro" id="IPR011127">
    <property type="entry name" value="Dala_Dala_lig_N"/>
</dbReference>
<dbReference type="PANTHER" id="PTHR23132:SF23">
    <property type="entry name" value="D-ALANINE--D-ALANINE LIGASE B"/>
    <property type="match status" value="1"/>
</dbReference>
<dbReference type="InterPro" id="IPR000291">
    <property type="entry name" value="D-Ala_lig_Van_CS"/>
</dbReference>
<comment type="subcellular location">
    <subcellularLocation>
        <location evidence="3 18">Cytoplasm</location>
    </subcellularLocation>
</comment>
<keyword evidence="15 20" id="KW-0464">Manganese</keyword>
<feature type="active site" evidence="19">
    <location>
        <position position="302"/>
    </location>
</feature>
<evidence type="ECO:0000313" key="23">
    <source>
        <dbReference type="EMBL" id="VFK03535.1"/>
    </source>
</evidence>
<evidence type="ECO:0000256" key="1">
    <source>
        <dbReference type="ARBA" id="ARBA00001936"/>
    </source>
</evidence>
<dbReference type="FunFam" id="3.30.470.20:FF:000008">
    <property type="entry name" value="D-alanine--D-alanine ligase"/>
    <property type="match status" value="1"/>
</dbReference>
<dbReference type="GO" id="GO:0008716">
    <property type="term" value="F:D-alanine-D-alanine ligase activity"/>
    <property type="evidence" value="ECO:0007669"/>
    <property type="project" value="UniProtKB-UniRule"/>
</dbReference>
<keyword evidence="11 21" id="KW-0067">ATP-binding</keyword>
<evidence type="ECO:0000256" key="18">
    <source>
        <dbReference type="HAMAP-Rule" id="MF_00047"/>
    </source>
</evidence>
<accession>A0A450VPH4</accession>
<evidence type="ECO:0000256" key="9">
    <source>
        <dbReference type="ARBA" id="ARBA00022723"/>
    </source>
</evidence>
<evidence type="ECO:0000256" key="15">
    <source>
        <dbReference type="ARBA" id="ARBA00023211"/>
    </source>
</evidence>
<dbReference type="InterPro" id="IPR011761">
    <property type="entry name" value="ATP-grasp"/>
</dbReference>
<dbReference type="SUPFAM" id="SSF52440">
    <property type="entry name" value="PreATP-grasp domain"/>
    <property type="match status" value="1"/>
</dbReference>
<dbReference type="HAMAP" id="MF_00047">
    <property type="entry name" value="Dala_Dala_lig"/>
    <property type="match status" value="1"/>
</dbReference>
<dbReference type="InterPro" id="IPR016185">
    <property type="entry name" value="PreATP-grasp_dom_sf"/>
</dbReference>
<evidence type="ECO:0000256" key="17">
    <source>
        <dbReference type="ARBA" id="ARBA00047614"/>
    </source>
</evidence>
<feature type="domain" description="ATP-grasp" evidence="22">
    <location>
        <begin position="128"/>
        <end position="324"/>
    </location>
</feature>
<evidence type="ECO:0000256" key="3">
    <source>
        <dbReference type="ARBA" id="ARBA00004496"/>
    </source>
</evidence>
<dbReference type="EC" id="6.3.2.4" evidence="6 18"/>
<dbReference type="Pfam" id="PF01820">
    <property type="entry name" value="Dala_Dala_lig_N"/>
    <property type="match status" value="1"/>
</dbReference>
<dbReference type="PROSITE" id="PS50975">
    <property type="entry name" value="ATP_GRASP"/>
    <property type="match status" value="1"/>
</dbReference>
<dbReference type="PANTHER" id="PTHR23132">
    <property type="entry name" value="D-ALANINE--D-ALANINE LIGASE"/>
    <property type="match status" value="1"/>
</dbReference>
<keyword evidence="8 18" id="KW-0436">Ligase</keyword>
<dbReference type="Pfam" id="PF07478">
    <property type="entry name" value="Dala_Dala_lig_C"/>
    <property type="match status" value="1"/>
</dbReference>
<dbReference type="GO" id="GO:0008360">
    <property type="term" value="P:regulation of cell shape"/>
    <property type="evidence" value="ECO:0007669"/>
    <property type="project" value="UniProtKB-KW"/>
</dbReference>
<dbReference type="EMBL" id="CAADFG010000333">
    <property type="protein sequence ID" value="VFK03535.1"/>
    <property type="molecule type" value="Genomic_DNA"/>
</dbReference>
<feature type="active site" evidence="19">
    <location>
        <position position="170"/>
    </location>
</feature>
<proteinExistence type="inferred from homology"/>
<dbReference type="UniPathway" id="UPA00219"/>
<evidence type="ECO:0000256" key="11">
    <source>
        <dbReference type="ARBA" id="ARBA00022840"/>
    </source>
</evidence>
<organism evidence="24">
    <name type="scientific">Candidatus Kentrum eta</name>
    <dbReference type="NCBI Taxonomy" id="2126337"/>
    <lineage>
        <taxon>Bacteria</taxon>
        <taxon>Pseudomonadati</taxon>
        <taxon>Pseudomonadota</taxon>
        <taxon>Gammaproteobacteria</taxon>
        <taxon>Candidatus Kentrum</taxon>
    </lineage>
</organism>
<dbReference type="EMBL" id="CAADFJ010000368">
    <property type="protein sequence ID" value="VFK06679.1"/>
    <property type="molecule type" value="Genomic_DNA"/>
</dbReference>
<evidence type="ECO:0000256" key="13">
    <source>
        <dbReference type="ARBA" id="ARBA00022960"/>
    </source>
</evidence>
<dbReference type="InterPro" id="IPR013815">
    <property type="entry name" value="ATP_grasp_subdomain_1"/>
</dbReference>
<dbReference type="GO" id="GO:0005829">
    <property type="term" value="C:cytosol"/>
    <property type="evidence" value="ECO:0007669"/>
    <property type="project" value="TreeGrafter"/>
</dbReference>
<dbReference type="PIRSF" id="PIRSF039102">
    <property type="entry name" value="Ddl/VanB"/>
    <property type="match status" value="1"/>
</dbReference>
<evidence type="ECO:0000259" key="22">
    <source>
        <dbReference type="PROSITE" id="PS50975"/>
    </source>
</evidence>
<evidence type="ECO:0000256" key="10">
    <source>
        <dbReference type="ARBA" id="ARBA00022741"/>
    </source>
</evidence>
<evidence type="ECO:0000256" key="6">
    <source>
        <dbReference type="ARBA" id="ARBA00012216"/>
    </source>
</evidence>
<dbReference type="GO" id="GO:0046872">
    <property type="term" value="F:metal ion binding"/>
    <property type="evidence" value="ECO:0007669"/>
    <property type="project" value="UniProtKB-KW"/>
</dbReference>
<name>A0A450VPH4_9GAMM</name>
<dbReference type="InterPro" id="IPR005905">
    <property type="entry name" value="D_ala_D_ala"/>
</dbReference>
<evidence type="ECO:0000256" key="8">
    <source>
        <dbReference type="ARBA" id="ARBA00022598"/>
    </source>
</evidence>
<evidence type="ECO:0000256" key="14">
    <source>
        <dbReference type="ARBA" id="ARBA00022984"/>
    </source>
</evidence>
<feature type="binding site" evidence="20">
    <location>
        <position position="293"/>
    </location>
    <ligand>
        <name>Mg(2+)</name>
        <dbReference type="ChEBI" id="CHEBI:18420"/>
        <label>2</label>
    </ligand>
</feature>
<dbReference type="GO" id="GO:0071555">
    <property type="term" value="P:cell wall organization"/>
    <property type="evidence" value="ECO:0007669"/>
    <property type="project" value="UniProtKB-KW"/>
</dbReference>
<evidence type="ECO:0000256" key="16">
    <source>
        <dbReference type="ARBA" id="ARBA00023316"/>
    </source>
</evidence>
<evidence type="ECO:0000313" key="24">
    <source>
        <dbReference type="EMBL" id="VFK06679.1"/>
    </source>
</evidence>
<keyword evidence="10 21" id="KW-0547">Nucleotide-binding</keyword>